<dbReference type="GO" id="GO:0003677">
    <property type="term" value="F:DNA binding"/>
    <property type="evidence" value="ECO:0007669"/>
    <property type="project" value="UniProtKB-KW"/>
</dbReference>
<comment type="caution">
    <text evidence="6">The sequence shown here is derived from an EMBL/GenBank/DDBJ whole genome shotgun (WGS) entry which is preliminary data.</text>
</comment>
<dbReference type="CDD" id="cd01392">
    <property type="entry name" value="HTH_LacI"/>
    <property type="match status" value="1"/>
</dbReference>
<evidence type="ECO:0000256" key="1">
    <source>
        <dbReference type="ARBA" id="ARBA00023015"/>
    </source>
</evidence>
<dbReference type="InterPro" id="IPR001387">
    <property type="entry name" value="Cro/C1-type_HTH"/>
</dbReference>
<dbReference type="Pfam" id="PF00356">
    <property type="entry name" value="LacI"/>
    <property type="match status" value="1"/>
</dbReference>
<proteinExistence type="predicted"/>
<dbReference type="InterPro" id="IPR028082">
    <property type="entry name" value="Peripla_BP_I"/>
</dbReference>
<dbReference type="SUPFAM" id="SSF53822">
    <property type="entry name" value="Periplasmic binding protein-like I"/>
    <property type="match status" value="1"/>
</dbReference>
<evidence type="ECO:0000259" key="4">
    <source>
        <dbReference type="PROSITE" id="PS50932"/>
    </source>
</evidence>
<evidence type="ECO:0000313" key="7">
    <source>
        <dbReference type="Proteomes" id="UP001187346"/>
    </source>
</evidence>
<sequence length="343" mass="36620">MVTSRDVARLAGVSQSTVSYVMSGRRSISPETRRRVEEAIETLGFQPNAGARALASQRSQVIGLVVPFAPGADMTGVLPFIETITKCAREEDHNVILATEDEGAEGLTRLSDQSLCDAIVLMEVGSKDPRIPVAAGLSVPVILIGVPDDPAGLYCVDLDYTLAGRMAVDELADSAHDRVVLLGYPRDVLARDVNFVRRFLRGAEDAAAAAAHGIAYAEVSPPDTSRAGAEAALDEALAELGPDGSRLGLVVPDPQLIQPTLQSLLDRGLVPGRDLSVIGLCTDRTAETSTPPVTNLSLEPRDVSRRAMRILFRLLNRESVPTTSTVELVTPRLTLRQTSLPAR</sequence>
<dbReference type="PANTHER" id="PTHR30146">
    <property type="entry name" value="LACI-RELATED TRANSCRIPTIONAL REPRESSOR"/>
    <property type="match status" value="1"/>
</dbReference>
<keyword evidence="2 6" id="KW-0238">DNA-binding</keyword>
<feature type="domain" description="HTH cro/C1-type" evidence="5">
    <location>
        <begin position="3"/>
        <end position="46"/>
    </location>
</feature>
<dbReference type="PROSITE" id="PS50932">
    <property type="entry name" value="HTH_LACI_2"/>
    <property type="match status" value="1"/>
</dbReference>
<dbReference type="Gene3D" id="1.10.260.40">
    <property type="entry name" value="lambda repressor-like DNA-binding domains"/>
    <property type="match status" value="1"/>
</dbReference>
<protein>
    <submittedName>
        <fullName evidence="6">LacI family DNA-binding transcriptional regulator</fullName>
    </submittedName>
</protein>
<name>A0ABU4F8C5_9ACTN</name>
<keyword evidence="7" id="KW-1185">Reference proteome</keyword>
<feature type="domain" description="HTH lacI-type" evidence="4">
    <location>
        <begin position="2"/>
        <end position="56"/>
    </location>
</feature>
<evidence type="ECO:0000313" key="6">
    <source>
        <dbReference type="EMBL" id="MDV7216849.1"/>
    </source>
</evidence>
<dbReference type="InterPro" id="IPR000843">
    <property type="entry name" value="HTH_LacI"/>
</dbReference>
<evidence type="ECO:0000259" key="5">
    <source>
        <dbReference type="PROSITE" id="PS50943"/>
    </source>
</evidence>
<keyword evidence="3" id="KW-0804">Transcription</keyword>
<dbReference type="PROSITE" id="PS50943">
    <property type="entry name" value="HTH_CROC1"/>
    <property type="match status" value="1"/>
</dbReference>
<dbReference type="SUPFAM" id="SSF47413">
    <property type="entry name" value="lambda repressor-like DNA-binding domains"/>
    <property type="match status" value="1"/>
</dbReference>
<dbReference type="InterPro" id="IPR046335">
    <property type="entry name" value="LacI/GalR-like_sensor"/>
</dbReference>
<evidence type="ECO:0000256" key="2">
    <source>
        <dbReference type="ARBA" id="ARBA00023125"/>
    </source>
</evidence>
<gene>
    <name evidence="6" type="ORF">R5A26_12915</name>
</gene>
<evidence type="ECO:0000256" key="3">
    <source>
        <dbReference type="ARBA" id="ARBA00023163"/>
    </source>
</evidence>
<organism evidence="6 7">
    <name type="scientific">Streptomyces prunicolor</name>
    <dbReference type="NCBI Taxonomy" id="67348"/>
    <lineage>
        <taxon>Bacteria</taxon>
        <taxon>Bacillati</taxon>
        <taxon>Actinomycetota</taxon>
        <taxon>Actinomycetes</taxon>
        <taxon>Kitasatosporales</taxon>
        <taxon>Streptomycetaceae</taxon>
        <taxon>Streptomyces</taxon>
    </lineage>
</organism>
<dbReference type="SMART" id="SM00354">
    <property type="entry name" value="HTH_LACI"/>
    <property type="match status" value="1"/>
</dbReference>
<dbReference type="InterPro" id="IPR010982">
    <property type="entry name" value="Lambda_DNA-bd_dom_sf"/>
</dbReference>
<dbReference type="Pfam" id="PF13377">
    <property type="entry name" value="Peripla_BP_3"/>
    <property type="match status" value="1"/>
</dbReference>
<reference evidence="6 7" key="1">
    <citation type="submission" date="2023-10" db="EMBL/GenBank/DDBJ databases">
        <title>Characterization of rhizosphere-enriched actinobacteria from wheat plants lab-grown on chernevaya soil.</title>
        <authorList>
            <person name="Tikhonova E.N."/>
            <person name="Konopkin A."/>
            <person name="Kravchenko I.K."/>
        </authorList>
    </citation>
    <scope>NUCLEOTIDE SEQUENCE [LARGE SCALE GENOMIC DNA]</scope>
    <source>
        <strain evidence="6 7">RR29</strain>
    </source>
</reference>
<dbReference type="RefSeq" id="WP_317771316.1">
    <property type="nucleotide sequence ID" value="NZ_JAWMAJ010000034.1"/>
</dbReference>
<keyword evidence="1" id="KW-0805">Transcription regulation</keyword>
<dbReference type="EMBL" id="JAWMAJ010000034">
    <property type="protein sequence ID" value="MDV7216849.1"/>
    <property type="molecule type" value="Genomic_DNA"/>
</dbReference>
<dbReference type="PANTHER" id="PTHR30146:SF153">
    <property type="entry name" value="LACTOSE OPERON REPRESSOR"/>
    <property type="match status" value="1"/>
</dbReference>
<dbReference type="Proteomes" id="UP001187346">
    <property type="component" value="Unassembled WGS sequence"/>
</dbReference>
<accession>A0ABU4F8C5</accession>
<dbReference type="Gene3D" id="3.40.50.2300">
    <property type="match status" value="2"/>
</dbReference>